<evidence type="ECO:0000313" key="1">
    <source>
        <dbReference type="EMBL" id="CAA7260679.1"/>
    </source>
</evidence>
<dbReference type="EMBL" id="CACVBS010000030">
    <property type="protein sequence ID" value="CAA7260679.1"/>
    <property type="molecule type" value="Genomic_DNA"/>
</dbReference>
<name>A0A8S0XF99_CYCAE</name>
<dbReference type="AlphaFoldDB" id="A0A8S0XF99"/>
<protein>
    <submittedName>
        <fullName evidence="1">Uncharacterized protein</fullName>
    </submittedName>
</protein>
<accession>A0A8S0XF99</accession>
<dbReference type="OrthoDB" id="3250324at2759"/>
<reference evidence="1 2" key="1">
    <citation type="submission" date="2020-01" db="EMBL/GenBank/DDBJ databases">
        <authorList>
            <person name="Gupta K D."/>
        </authorList>
    </citation>
    <scope>NUCLEOTIDE SEQUENCE [LARGE SCALE GENOMIC DNA]</scope>
</reference>
<keyword evidence="2" id="KW-1185">Reference proteome</keyword>
<proteinExistence type="predicted"/>
<sequence>MVVTEEEIDHDVIDDCNILIEAVVQETLRESAVPLSISTASSHYLVQTVVRTEDGLVAGGDEEDIWAYNDKGEKWGYCRFCKYVTGEKSASNPKLKFEFSINTSNTTLRNHLENVHKEEYLCLCTEKGWNNLLSKSRVQMVAAPEAAHGTQGAFRTPFTQKAFIQHLINFVVADDQVGHWTLDNASVNAKFLEELQVLLEVRDIPFNAKDRHIMCFPHVINICVTHITESFTDLALASDEAKFAASLPPADPCQQTFDKACAQDPIALCRGTVCAIHASGKRRELFQDIIRNSNEKEWFKAANDPNKIIKLENLELLRDV</sequence>
<evidence type="ECO:0000313" key="2">
    <source>
        <dbReference type="Proteomes" id="UP000467700"/>
    </source>
</evidence>
<organism evidence="1 2">
    <name type="scientific">Cyclocybe aegerita</name>
    <name type="common">Black poplar mushroom</name>
    <name type="synonym">Agrocybe aegerita</name>
    <dbReference type="NCBI Taxonomy" id="1973307"/>
    <lineage>
        <taxon>Eukaryota</taxon>
        <taxon>Fungi</taxon>
        <taxon>Dikarya</taxon>
        <taxon>Basidiomycota</taxon>
        <taxon>Agaricomycotina</taxon>
        <taxon>Agaricomycetes</taxon>
        <taxon>Agaricomycetidae</taxon>
        <taxon>Agaricales</taxon>
        <taxon>Agaricineae</taxon>
        <taxon>Bolbitiaceae</taxon>
        <taxon>Cyclocybe</taxon>
    </lineage>
</organism>
<dbReference type="Proteomes" id="UP000467700">
    <property type="component" value="Unassembled WGS sequence"/>
</dbReference>
<gene>
    <name evidence="1" type="ORF">AAE3_LOCUS2921</name>
</gene>
<comment type="caution">
    <text evidence="1">The sequence shown here is derived from an EMBL/GenBank/DDBJ whole genome shotgun (WGS) entry which is preliminary data.</text>
</comment>